<name>G0EDU1_PYRF1</name>
<keyword evidence="1" id="KW-0472">Membrane</keyword>
<dbReference type="KEGG" id="pfm:Pyrfu_0841"/>
<accession>G0EDU1</accession>
<protein>
    <submittedName>
        <fullName evidence="2">Uncharacterized conserved protein UCP014484, transmembrane</fullName>
    </submittedName>
</protein>
<evidence type="ECO:0000313" key="3">
    <source>
        <dbReference type="Proteomes" id="UP000001037"/>
    </source>
</evidence>
<gene>
    <name evidence="2" type="ordered locus">Pyrfu_0841</name>
</gene>
<proteinExistence type="predicted"/>
<evidence type="ECO:0000256" key="1">
    <source>
        <dbReference type="SAM" id="Phobius"/>
    </source>
</evidence>
<feature type="transmembrane region" description="Helical" evidence="1">
    <location>
        <begin position="85"/>
        <end position="102"/>
    </location>
</feature>
<dbReference type="HOGENOM" id="CLU_1140556_0_0_2"/>
<keyword evidence="1" id="KW-1133">Transmembrane helix</keyword>
<dbReference type="Proteomes" id="UP000001037">
    <property type="component" value="Chromosome"/>
</dbReference>
<feature type="transmembrane region" description="Helical" evidence="1">
    <location>
        <begin position="122"/>
        <end position="143"/>
    </location>
</feature>
<sequence length="235" mass="27505">MGQVFILMLAFILAFFPHLYIFAIFGYIALMIVVQMLVQSRASRSEREEVLRSRIIYREDKLEEIIASDESLVEEYSRIVKTTTLPSLLSIPVIILLFWLLPGVYHDIVTKQFGLEEHMARFVTWLLVFESTFAASMIARLTAMRVYGRPTMLMIARGFEVRERGLVLKSGLRDTIIPFPLDTERYELHIDENRRFVELRDRKSGVRIRLYTTKPRRVYELITRLGLRPSSQESP</sequence>
<reference evidence="2 3" key="1">
    <citation type="journal article" date="2011" name="Stand. Genomic Sci.">
        <title>Complete genome sequence of the hyperthermophilic chemolithoautotroph Pyrolobus fumarii type strain (1A).</title>
        <authorList>
            <person name="Anderson I."/>
            <person name="Goker M."/>
            <person name="Nolan M."/>
            <person name="Lucas S."/>
            <person name="Hammon N."/>
            <person name="Deshpande S."/>
            <person name="Cheng J.F."/>
            <person name="Tapia R."/>
            <person name="Han C."/>
            <person name="Goodwin L."/>
            <person name="Pitluck S."/>
            <person name="Huntemann M."/>
            <person name="Liolios K."/>
            <person name="Ivanova N."/>
            <person name="Pagani I."/>
            <person name="Mavromatis K."/>
            <person name="Ovchinikova G."/>
            <person name="Pati A."/>
            <person name="Chen A."/>
            <person name="Palaniappan K."/>
            <person name="Land M."/>
            <person name="Hauser L."/>
            <person name="Brambilla E.M."/>
            <person name="Huber H."/>
            <person name="Yasawong M."/>
            <person name="Rohde M."/>
            <person name="Spring S."/>
            <person name="Abt B."/>
            <person name="Sikorski J."/>
            <person name="Wirth R."/>
            <person name="Detter J.C."/>
            <person name="Woyke T."/>
            <person name="Bristow J."/>
            <person name="Eisen J.A."/>
            <person name="Markowitz V."/>
            <person name="Hugenholtz P."/>
            <person name="Kyrpides N.C."/>
            <person name="Klenk H.P."/>
            <person name="Lapidus A."/>
        </authorList>
    </citation>
    <scope>NUCLEOTIDE SEQUENCE [LARGE SCALE GENOMIC DNA]</scope>
    <source>
        <strain evidence="3">DSM 11204 / 1A</strain>
    </source>
</reference>
<dbReference type="eggNOG" id="arCOG04319">
    <property type="taxonomic scope" value="Archaea"/>
</dbReference>
<keyword evidence="3" id="KW-1185">Reference proteome</keyword>
<feature type="transmembrane region" description="Helical" evidence="1">
    <location>
        <begin position="6"/>
        <end position="34"/>
    </location>
</feature>
<dbReference type="InParanoid" id="G0EDU1"/>
<dbReference type="STRING" id="694429.Pyrfu_0841"/>
<dbReference type="EMBL" id="CP002838">
    <property type="protein sequence ID" value="AEM38710.1"/>
    <property type="molecule type" value="Genomic_DNA"/>
</dbReference>
<dbReference type="AlphaFoldDB" id="G0EDU1"/>
<evidence type="ECO:0000313" key="2">
    <source>
        <dbReference type="EMBL" id="AEM38710.1"/>
    </source>
</evidence>
<dbReference type="InterPro" id="IPR009198">
    <property type="entry name" value="UCP014484_TM"/>
</dbReference>
<dbReference type="Pfam" id="PF09973">
    <property type="entry name" value="DUF2208"/>
    <property type="match status" value="1"/>
</dbReference>
<keyword evidence="1 2" id="KW-0812">Transmembrane</keyword>
<organism evidence="2 3">
    <name type="scientific">Pyrolobus fumarii (strain DSM 11204 / 1A)</name>
    <dbReference type="NCBI Taxonomy" id="694429"/>
    <lineage>
        <taxon>Archaea</taxon>
        <taxon>Thermoproteota</taxon>
        <taxon>Thermoprotei</taxon>
        <taxon>Desulfurococcales</taxon>
        <taxon>Pyrodictiaceae</taxon>
        <taxon>Pyrolobus</taxon>
    </lineage>
</organism>